<evidence type="ECO:0000313" key="1">
    <source>
        <dbReference type="EMBL" id="KAK4003696.1"/>
    </source>
</evidence>
<evidence type="ECO:0000313" key="2">
    <source>
        <dbReference type="Proteomes" id="UP001234178"/>
    </source>
</evidence>
<dbReference type="EMBL" id="JAOYFB010000001">
    <property type="protein sequence ID" value="KAK4003696.1"/>
    <property type="molecule type" value="Genomic_DNA"/>
</dbReference>
<protein>
    <submittedName>
        <fullName evidence="1">Uncharacterized protein</fullName>
    </submittedName>
</protein>
<sequence>MVGAGMAGGWLTQRPKGTLLAFPKFGTVTGQQVGTKGGSTPITQRTTSIVGYRTHHGIIIQTTQFMYPSQVPTVSICQKVRHETFTR</sequence>
<organism evidence="1 2">
    <name type="scientific">Daphnia magna</name>
    <dbReference type="NCBI Taxonomy" id="35525"/>
    <lineage>
        <taxon>Eukaryota</taxon>
        <taxon>Metazoa</taxon>
        <taxon>Ecdysozoa</taxon>
        <taxon>Arthropoda</taxon>
        <taxon>Crustacea</taxon>
        <taxon>Branchiopoda</taxon>
        <taxon>Diplostraca</taxon>
        <taxon>Cladocera</taxon>
        <taxon>Anomopoda</taxon>
        <taxon>Daphniidae</taxon>
        <taxon>Daphnia</taxon>
    </lineage>
</organism>
<reference evidence="1 2" key="1">
    <citation type="journal article" date="2023" name="Nucleic Acids Res.">
        <title>The hologenome of Daphnia magna reveals possible DNA methylation and microbiome-mediated evolution of the host genome.</title>
        <authorList>
            <person name="Chaturvedi A."/>
            <person name="Li X."/>
            <person name="Dhandapani V."/>
            <person name="Marshall H."/>
            <person name="Kissane S."/>
            <person name="Cuenca-Cambronero M."/>
            <person name="Asole G."/>
            <person name="Calvet F."/>
            <person name="Ruiz-Romero M."/>
            <person name="Marangio P."/>
            <person name="Guigo R."/>
            <person name="Rago D."/>
            <person name="Mirbahai L."/>
            <person name="Eastwood N."/>
            <person name="Colbourne J.K."/>
            <person name="Zhou J."/>
            <person name="Mallon E."/>
            <person name="Orsini L."/>
        </authorList>
    </citation>
    <scope>NUCLEOTIDE SEQUENCE [LARGE SCALE GENOMIC DNA]</scope>
    <source>
        <strain evidence="1">LRV0_1</strain>
    </source>
</reference>
<name>A0ABQ9YSU6_9CRUS</name>
<gene>
    <name evidence="1" type="ORF">OUZ56_005451</name>
</gene>
<comment type="caution">
    <text evidence="1">The sequence shown here is derived from an EMBL/GenBank/DDBJ whole genome shotgun (WGS) entry which is preliminary data.</text>
</comment>
<proteinExistence type="predicted"/>
<accession>A0ABQ9YSU6</accession>
<dbReference type="Proteomes" id="UP001234178">
    <property type="component" value="Unassembled WGS sequence"/>
</dbReference>
<keyword evidence="2" id="KW-1185">Reference proteome</keyword>